<name>A0ABW4L1L3_9BURK</name>
<evidence type="ECO:0000313" key="1">
    <source>
        <dbReference type="EMBL" id="MFD1712540.1"/>
    </source>
</evidence>
<dbReference type="RefSeq" id="WP_255507718.1">
    <property type="nucleotide sequence ID" value="NZ_JBHUEJ010000044.1"/>
</dbReference>
<gene>
    <name evidence="1" type="ORF">ACFSF0_18220</name>
</gene>
<sequence>MRSGFLNPVGADDVKSVQNTISGLPRAEANAVVNTLSDDELRHLANEVNDGSWVGGGLNKEEKTAFFDTMARQLDGAQLARLTTAFDNTQQGMGLGKLDSSDDVAALGAAVGRHASTNTKQEYIKALSANGALTDQARVTGSSFGTTMTQMSDPQARAVAEVIATMGNSPTAARNALESLTSEQLNAVVNAAADPTMITTSSMGGSSVSSHYDTATFQRLMEVAGKTDNADLKARVFAAGANVLKDAESGNLFAPVLADTAAMRAGMHSLLMSDVNGVVGELASNAETRDGSALATYAKSALNASEFDQLGAVQARLSLGNDLKGDPIQNFGATTKAPDGTDRYINAERLGYFAGAMNAATRSISSDAAKQAELTNAVIKSGLSIIDKVSPRPVGMGASVLKEWTGFAVKLAYEQAISSQLGAEDKMFWAMQPVTAGEVRPNGEVDREVANGSASRSAFEDTWNLVANKAKP</sequence>
<accession>A0ABW4L1L3</accession>
<proteinExistence type="predicted"/>
<evidence type="ECO:0000313" key="2">
    <source>
        <dbReference type="Proteomes" id="UP001597304"/>
    </source>
</evidence>
<organism evidence="1 2">
    <name type="scientific">Ottowia flava</name>
    <dbReference type="NCBI Taxonomy" id="2675430"/>
    <lineage>
        <taxon>Bacteria</taxon>
        <taxon>Pseudomonadati</taxon>
        <taxon>Pseudomonadota</taxon>
        <taxon>Betaproteobacteria</taxon>
        <taxon>Burkholderiales</taxon>
        <taxon>Comamonadaceae</taxon>
        <taxon>Ottowia</taxon>
    </lineage>
</organism>
<reference evidence="2" key="1">
    <citation type="journal article" date="2019" name="Int. J. Syst. Evol. Microbiol.">
        <title>The Global Catalogue of Microorganisms (GCM) 10K type strain sequencing project: providing services to taxonomists for standard genome sequencing and annotation.</title>
        <authorList>
            <consortium name="The Broad Institute Genomics Platform"/>
            <consortium name="The Broad Institute Genome Sequencing Center for Infectious Disease"/>
            <person name="Wu L."/>
            <person name="Ma J."/>
        </authorList>
    </citation>
    <scope>NUCLEOTIDE SEQUENCE [LARGE SCALE GENOMIC DNA]</scope>
    <source>
        <strain evidence="2">LMG 29247</strain>
    </source>
</reference>
<comment type="caution">
    <text evidence="1">The sequence shown here is derived from an EMBL/GenBank/DDBJ whole genome shotgun (WGS) entry which is preliminary data.</text>
</comment>
<dbReference type="EMBL" id="JBHUEJ010000044">
    <property type="protein sequence ID" value="MFD1712540.1"/>
    <property type="molecule type" value="Genomic_DNA"/>
</dbReference>
<protein>
    <submittedName>
        <fullName evidence="1">Uncharacterized protein</fullName>
    </submittedName>
</protein>
<dbReference type="Proteomes" id="UP001597304">
    <property type="component" value="Unassembled WGS sequence"/>
</dbReference>
<keyword evidence="2" id="KW-1185">Reference proteome</keyword>